<proteinExistence type="predicted"/>
<dbReference type="PANTHER" id="PTHR45969">
    <property type="entry name" value="RING ZINC FINGER PROTEIN-RELATED"/>
    <property type="match status" value="1"/>
</dbReference>
<evidence type="ECO:0000256" key="5">
    <source>
        <dbReference type="SAM" id="Coils"/>
    </source>
</evidence>
<reference evidence="8 9" key="1">
    <citation type="submission" date="2019-09" db="EMBL/GenBank/DDBJ databases">
        <authorList>
            <consortium name="DOE Joint Genome Institute"/>
            <person name="Mondo S.J."/>
            <person name="Navarro-Mendoza M.I."/>
            <person name="Perez-Arques C."/>
            <person name="Panchal S."/>
            <person name="Nicolas F.E."/>
            <person name="Ganguly P."/>
            <person name="Pangilinan J."/>
            <person name="Grigoriev I."/>
            <person name="Heitman J."/>
            <person name="Sanya K."/>
            <person name="Garre V."/>
        </authorList>
    </citation>
    <scope>NUCLEOTIDE SEQUENCE [LARGE SCALE GENOMIC DNA]</scope>
    <source>
        <strain evidence="8 9">MU402</strain>
    </source>
</reference>
<evidence type="ECO:0000256" key="2">
    <source>
        <dbReference type="ARBA" id="ARBA00022771"/>
    </source>
</evidence>
<dbReference type="InterPro" id="IPR013083">
    <property type="entry name" value="Znf_RING/FYVE/PHD"/>
</dbReference>
<keyword evidence="2 4" id="KW-0863">Zinc-finger</keyword>
<dbReference type="Gene3D" id="3.30.40.10">
    <property type="entry name" value="Zinc/RING finger domain, C3HC4 (zinc finger)"/>
    <property type="match status" value="1"/>
</dbReference>
<dbReference type="InterPro" id="IPR001841">
    <property type="entry name" value="Znf_RING"/>
</dbReference>
<feature type="coiled-coil region" evidence="5">
    <location>
        <begin position="75"/>
        <end position="102"/>
    </location>
</feature>
<dbReference type="AlphaFoldDB" id="A0A8H4BIZ6"/>
<feature type="region of interest" description="Disordered" evidence="6">
    <location>
        <begin position="307"/>
        <end position="332"/>
    </location>
</feature>
<dbReference type="PROSITE" id="PS50089">
    <property type="entry name" value="ZF_RING_2"/>
    <property type="match status" value="1"/>
</dbReference>
<accession>A0A8H4BIZ6</accession>
<feature type="coiled-coil region" evidence="5">
    <location>
        <begin position="212"/>
        <end position="239"/>
    </location>
</feature>
<dbReference type="SUPFAM" id="SSF57850">
    <property type="entry name" value="RING/U-box"/>
    <property type="match status" value="1"/>
</dbReference>
<feature type="domain" description="RING-type" evidence="7">
    <location>
        <begin position="5"/>
        <end position="47"/>
    </location>
</feature>
<dbReference type="PANTHER" id="PTHR45969:SF69">
    <property type="entry name" value="FINGER DOMAIN PROTEIN, PUTATIVE (AFU_ORTHOLOGUE AFUA_3G12190)-RELATED"/>
    <property type="match status" value="1"/>
</dbReference>
<keyword evidence="1" id="KW-0479">Metal-binding</keyword>
<dbReference type="Gene3D" id="1.10.287.1490">
    <property type="match status" value="1"/>
</dbReference>
<gene>
    <name evidence="8" type="ORF">FB192DRAFT_1456222</name>
</gene>
<keyword evidence="5" id="KW-0175">Coiled coil</keyword>
<dbReference type="Pfam" id="PF13639">
    <property type="entry name" value="zf-RING_2"/>
    <property type="match status" value="1"/>
</dbReference>
<evidence type="ECO:0000259" key="7">
    <source>
        <dbReference type="PROSITE" id="PS50089"/>
    </source>
</evidence>
<name>A0A8H4BIZ6_MUCCL</name>
<dbReference type="EMBL" id="JAAECE010000003">
    <property type="protein sequence ID" value="KAF1802989.1"/>
    <property type="molecule type" value="Genomic_DNA"/>
</dbReference>
<organism evidence="8 9">
    <name type="scientific">Mucor circinelloides f. lusitanicus</name>
    <name type="common">Mucor racemosus var. lusitanicus</name>
    <dbReference type="NCBI Taxonomy" id="29924"/>
    <lineage>
        <taxon>Eukaryota</taxon>
        <taxon>Fungi</taxon>
        <taxon>Fungi incertae sedis</taxon>
        <taxon>Mucoromycota</taxon>
        <taxon>Mucoromycotina</taxon>
        <taxon>Mucoromycetes</taxon>
        <taxon>Mucorales</taxon>
        <taxon>Mucorineae</taxon>
        <taxon>Mucoraceae</taxon>
        <taxon>Mucor</taxon>
    </lineage>
</organism>
<dbReference type="GO" id="GO:0008270">
    <property type="term" value="F:zinc ion binding"/>
    <property type="evidence" value="ECO:0007669"/>
    <property type="project" value="UniProtKB-KW"/>
</dbReference>
<evidence type="ECO:0000313" key="8">
    <source>
        <dbReference type="EMBL" id="KAF1802989.1"/>
    </source>
</evidence>
<evidence type="ECO:0000313" key="9">
    <source>
        <dbReference type="Proteomes" id="UP000469890"/>
    </source>
</evidence>
<evidence type="ECO:0000256" key="4">
    <source>
        <dbReference type="PROSITE-ProRule" id="PRU00175"/>
    </source>
</evidence>
<comment type="caution">
    <text evidence="8">The sequence shown here is derived from an EMBL/GenBank/DDBJ whole genome shotgun (WGS) entry which is preliminary data.</text>
</comment>
<dbReference type="GO" id="GO:0061630">
    <property type="term" value="F:ubiquitin protein ligase activity"/>
    <property type="evidence" value="ECO:0007669"/>
    <property type="project" value="TreeGrafter"/>
</dbReference>
<feature type="compositionally biased region" description="Basic and acidic residues" evidence="6">
    <location>
        <begin position="314"/>
        <end position="332"/>
    </location>
</feature>
<protein>
    <recommendedName>
        <fullName evidence="7">RING-type domain-containing protein</fullName>
    </recommendedName>
</protein>
<dbReference type="SMART" id="SM00184">
    <property type="entry name" value="RING"/>
    <property type="match status" value="1"/>
</dbReference>
<sequence length="332" mass="37592">MRLSCSVCLEEVTEDTELVALTVCGHVFDKECIGQCMRTMGKCPLCNHSMAGISPAYQRVYFSVLEGNGDDKSALMAVKKELATAQDEIDTLNREYDDLALKWTVAKDELNAIQSEKTQLEKDSALKDAQIDKLTHNWQTSKARNKDDINTMNLKLISKQKSIDLLSKNLHKSNKRIKSLKDELDALKPAGNQDSTFTPKSRYRDQNFKSKYYDLNKDHRALKDKMSQLEKKFIDLTLKTPSPSSSSLVSKTEKSLQSNIQLLEKQLHTSITKEQELVKEVTRFEQLEQDAVKEKKELQAKLANAEAKVASLERGGDQKDESPRQETECLLG</sequence>
<evidence type="ECO:0000256" key="3">
    <source>
        <dbReference type="ARBA" id="ARBA00022833"/>
    </source>
</evidence>
<dbReference type="GO" id="GO:0016567">
    <property type="term" value="P:protein ubiquitination"/>
    <property type="evidence" value="ECO:0007669"/>
    <property type="project" value="TreeGrafter"/>
</dbReference>
<dbReference type="Proteomes" id="UP000469890">
    <property type="component" value="Unassembled WGS sequence"/>
</dbReference>
<evidence type="ECO:0000256" key="1">
    <source>
        <dbReference type="ARBA" id="ARBA00022723"/>
    </source>
</evidence>
<evidence type="ECO:0000256" key="6">
    <source>
        <dbReference type="SAM" id="MobiDB-lite"/>
    </source>
</evidence>
<keyword evidence="3" id="KW-0862">Zinc</keyword>